<feature type="compositionally biased region" description="Basic and acidic residues" evidence="1">
    <location>
        <begin position="1"/>
        <end position="12"/>
    </location>
</feature>
<dbReference type="EMBL" id="JASSZA010000001">
    <property type="protein sequence ID" value="KAK2120759.1"/>
    <property type="molecule type" value="Genomic_DNA"/>
</dbReference>
<name>A0ABQ9WIH6_SAGOE</name>
<organism evidence="2 3">
    <name type="scientific">Saguinus oedipus</name>
    <name type="common">Cotton-top tamarin</name>
    <name type="synonym">Oedipomidas oedipus</name>
    <dbReference type="NCBI Taxonomy" id="9490"/>
    <lineage>
        <taxon>Eukaryota</taxon>
        <taxon>Metazoa</taxon>
        <taxon>Chordata</taxon>
        <taxon>Craniata</taxon>
        <taxon>Vertebrata</taxon>
        <taxon>Euteleostomi</taxon>
        <taxon>Mammalia</taxon>
        <taxon>Eutheria</taxon>
        <taxon>Euarchontoglires</taxon>
        <taxon>Primates</taxon>
        <taxon>Haplorrhini</taxon>
        <taxon>Platyrrhini</taxon>
        <taxon>Cebidae</taxon>
        <taxon>Callitrichinae</taxon>
        <taxon>Saguinus</taxon>
    </lineage>
</organism>
<comment type="caution">
    <text evidence="2">The sequence shown here is derived from an EMBL/GenBank/DDBJ whole genome shotgun (WGS) entry which is preliminary data.</text>
</comment>
<evidence type="ECO:0000313" key="2">
    <source>
        <dbReference type="EMBL" id="KAK2120759.1"/>
    </source>
</evidence>
<dbReference type="Proteomes" id="UP001266305">
    <property type="component" value="Unassembled WGS sequence"/>
</dbReference>
<protein>
    <submittedName>
        <fullName evidence="2">Uncharacterized protein</fullName>
    </submittedName>
</protein>
<gene>
    <name evidence="2" type="ORF">P7K49_002145</name>
</gene>
<accession>A0ABQ9WIH6</accession>
<evidence type="ECO:0000313" key="3">
    <source>
        <dbReference type="Proteomes" id="UP001266305"/>
    </source>
</evidence>
<sequence length="281" mass="30341">MELEERSRDHRPNPARPHPCSADPSMQVGDLEPREHRAGSSQSWLSRPQRPTLCGKEDWSRGQSTHMDVGAATSRQTGKGADMESGFLMGTEDSRPAAHGGGVPGGGTWVTPAAHRQVDLASATSRLVACPHLVTFRAQMPKGDMRRLWQRPWGDTPLFGDAPNPARCWGRTMLDPECGAYDPLSSTLGSGDPPQHLVLEPILFPSLGGWVGRPQVQSPRPQPSCTVTQHRGVGLAAEQKGRAKLGVQSGSQEDQSPTWQLHLEANRGTDVIPHTLGLDGT</sequence>
<proteinExistence type="predicted"/>
<keyword evidence="3" id="KW-1185">Reference proteome</keyword>
<feature type="region of interest" description="Disordered" evidence="1">
    <location>
        <begin position="1"/>
        <end position="83"/>
    </location>
</feature>
<evidence type="ECO:0000256" key="1">
    <source>
        <dbReference type="SAM" id="MobiDB-lite"/>
    </source>
</evidence>
<reference evidence="2 3" key="1">
    <citation type="submission" date="2023-05" db="EMBL/GenBank/DDBJ databases">
        <title>B98-5 Cell Line De Novo Hybrid Assembly: An Optical Mapping Approach.</title>
        <authorList>
            <person name="Kananen K."/>
            <person name="Auerbach J.A."/>
            <person name="Kautto E."/>
            <person name="Blachly J.S."/>
        </authorList>
    </citation>
    <scope>NUCLEOTIDE SEQUENCE [LARGE SCALE GENOMIC DNA]</scope>
    <source>
        <strain evidence="2">B95-8</strain>
        <tissue evidence="2">Cell line</tissue>
    </source>
</reference>